<dbReference type="PANTHER" id="PTHR46957:SF1">
    <property type="entry name" value="PHOSPHATIDYLINOSITOL PHOSPHATASE PTPRQ"/>
    <property type="match status" value="1"/>
</dbReference>
<dbReference type="CDD" id="cd19941">
    <property type="entry name" value="TIL"/>
    <property type="match status" value="1"/>
</dbReference>
<feature type="domain" description="Fibronectin type-III" evidence="8">
    <location>
        <begin position="1811"/>
        <end position="1907"/>
    </location>
</feature>
<evidence type="ECO:0000259" key="6">
    <source>
        <dbReference type="PROSITE" id="PS01225"/>
    </source>
</evidence>
<dbReference type="InterPro" id="IPR016186">
    <property type="entry name" value="C-type_lectin-like/link_sf"/>
</dbReference>
<dbReference type="PROSITE" id="PS50853">
    <property type="entry name" value="FN3"/>
    <property type="match status" value="15"/>
</dbReference>
<dbReference type="FunFam" id="2.60.40.10:FF:001431">
    <property type="entry name" value="phosphatidylinositol phosphatase PTPRQ isoform X1"/>
    <property type="match status" value="1"/>
</dbReference>
<dbReference type="SUPFAM" id="SSF57567">
    <property type="entry name" value="Serine protease inhibitors"/>
    <property type="match status" value="1"/>
</dbReference>
<feature type="domain" description="Fibronectin type-III" evidence="8">
    <location>
        <begin position="1996"/>
        <end position="2083"/>
    </location>
</feature>
<proteinExistence type="inferred from homology"/>
<feature type="domain" description="Fibronectin type-III" evidence="8">
    <location>
        <begin position="3425"/>
        <end position="3518"/>
    </location>
</feature>
<dbReference type="Gene3D" id="2.60.40.10">
    <property type="entry name" value="Immunoglobulins"/>
    <property type="match status" value="15"/>
</dbReference>
<dbReference type="SMART" id="SM00034">
    <property type="entry name" value="CLECT"/>
    <property type="match status" value="1"/>
</dbReference>
<dbReference type="Pfam" id="PF00094">
    <property type="entry name" value="VWD"/>
    <property type="match status" value="1"/>
</dbReference>
<dbReference type="PROSITE" id="PS50041">
    <property type="entry name" value="C_TYPE_LECTIN_2"/>
    <property type="match status" value="1"/>
</dbReference>
<dbReference type="SMART" id="SM00832">
    <property type="entry name" value="C8"/>
    <property type="match status" value="1"/>
</dbReference>
<feature type="domain" description="Fibronectin type-III" evidence="8">
    <location>
        <begin position="2257"/>
        <end position="2342"/>
    </location>
</feature>
<dbReference type="PROSITE" id="PS51233">
    <property type="entry name" value="VWFD"/>
    <property type="match status" value="1"/>
</dbReference>
<dbReference type="FunFam" id="2.60.40.10:FF:000478">
    <property type="entry name" value="Protein tyrosine phosphatase, receptor type Q"/>
    <property type="match status" value="2"/>
</dbReference>
<gene>
    <name evidence="10" type="ORF">JRQ81_016037</name>
</gene>
<dbReference type="SUPFAM" id="SSF56436">
    <property type="entry name" value="C-type lectin-like"/>
    <property type="match status" value="1"/>
</dbReference>
<dbReference type="Pfam" id="PF00041">
    <property type="entry name" value="fn3"/>
    <property type="match status" value="11"/>
</dbReference>
<feature type="non-terminal residue" evidence="10">
    <location>
        <position position="3531"/>
    </location>
</feature>
<keyword evidence="3 5" id="KW-1015">Disulfide bond</keyword>
<feature type="domain" description="Fibronectin type-III" evidence="8">
    <location>
        <begin position="1716"/>
        <end position="1810"/>
    </location>
</feature>
<dbReference type="SMART" id="SM00216">
    <property type="entry name" value="VWD"/>
    <property type="match status" value="1"/>
</dbReference>
<dbReference type="SMART" id="SM00041">
    <property type="entry name" value="CT"/>
    <property type="match status" value="1"/>
</dbReference>
<feature type="domain" description="Fibronectin type-III" evidence="8">
    <location>
        <begin position="2344"/>
        <end position="2434"/>
    </location>
</feature>
<dbReference type="InterPro" id="IPR036116">
    <property type="entry name" value="FN3_sf"/>
</dbReference>
<evidence type="ECO:0000256" key="3">
    <source>
        <dbReference type="ARBA" id="ARBA00023157"/>
    </source>
</evidence>
<evidence type="ECO:0000259" key="8">
    <source>
        <dbReference type="PROSITE" id="PS50853"/>
    </source>
</evidence>
<feature type="domain" description="Fibronectin type-III" evidence="8">
    <location>
        <begin position="2435"/>
        <end position="2530"/>
    </location>
</feature>
<dbReference type="GO" id="GO:0005576">
    <property type="term" value="C:extracellular region"/>
    <property type="evidence" value="ECO:0007669"/>
    <property type="project" value="UniProtKB-SubCell"/>
</dbReference>
<dbReference type="InterPro" id="IPR001304">
    <property type="entry name" value="C-type_lectin-like"/>
</dbReference>
<feature type="domain" description="C-type lectin" evidence="7">
    <location>
        <begin position="1587"/>
        <end position="1710"/>
    </location>
</feature>
<protein>
    <recommendedName>
        <fullName evidence="12">Otogelin</fullName>
    </recommendedName>
</protein>
<comment type="similarity">
    <text evidence="4">Belongs to the otogelin family.</text>
</comment>
<feature type="domain" description="Fibronectin type-III" evidence="8">
    <location>
        <begin position="3037"/>
        <end position="3126"/>
    </location>
</feature>
<feature type="domain" description="CTCK" evidence="6">
    <location>
        <begin position="1250"/>
        <end position="1318"/>
    </location>
</feature>
<dbReference type="FunFam" id="2.60.40.10:FF:001474">
    <property type="entry name" value="Protein tyrosine phosphatase, receptor type Q"/>
    <property type="match status" value="1"/>
</dbReference>
<evidence type="ECO:0000313" key="11">
    <source>
        <dbReference type="Proteomes" id="UP001142489"/>
    </source>
</evidence>
<dbReference type="GO" id="GO:0043235">
    <property type="term" value="C:receptor complex"/>
    <property type="evidence" value="ECO:0007669"/>
    <property type="project" value="TreeGrafter"/>
</dbReference>
<dbReference type="InterPro" id="IPR058755">
    <property type="entry name" value="Fn1-VW_OTOGL"/>
</dbReference>
<dbReference type="EMBL" id="JAPFRF010000006">
    <property type="protein sequence ID" value="KAJ7329863.1"/>
    <property type="molecule type" value="Genomic_DNA"/>
</dbReference>
<dbReference type="InterPro" id="IPR006207">
    <property type="entry name" value="Cys_knot_C"/>
</dbReference>
<comment type="caution">
    <text evidence="10">The sequence shown here is derived from an EMBL/GenBank/DDBJ whole genome shotgun (WGS) entry which is preliminary data.</text>
</comment>
<accession>A0A9Q0XV29</accession>
<dbReference type="CDD" id="cd00063">
    <property type="entry name" value="FN3"/>
    <property type="match status" value="13"/>
</dbReference>
<dbReference type="PANTHER" id="PTHR46957">
    <property type="entry name" value="CYTOKINE RECEPTOR"/>
    <property type="match status" value="1"/>
</dbReference>
<dbReference type="InterPro" id="IPR050713">
    <property type="entry name" value="RTP_Phos/Ushers"/>
</dbReference>
<feature type="domain" description="Fibronectin type-III" evidence="8">
    <location>
        <begin position="2937"/>
        <end position="3032"/>
    </location>
</feature>
<dbReference type="PROSITE" id="PS01225">
    <property type="entry name" value="CTCK_2"/>
    <property type="match status" value="1"/>
</dbReference>
<feature type="domain" description="Fibronectin type-III" evidence="8">
    <location>
        <begin position="3226"/>
        <end position="3315"/>
    </location>
</feature>
<sequence>MPPIKFLSNTAQVTSKSSVPMLDLHAELRTSPLVKSVDIITTPSKFPSNLSAFTSPSMLLTELVTRLSLPQVSVSASHSVSSSMSPTTDATDAVISAATQIQQPLASLSEQATTATAHSYHATSPSPGLSLNLGTDASAIHAATLLPLKISDISTLPLQTESSLTSSVDERALSLLVSTSSPHFLQSPMKATTEQVYTAVVLWDKTSLPVYVTEKYSLSPSVTSLLSSAGTKALHKAIPFTELSSVSFKLKTVAPSVPVLTTFEPPLNAPNFTLFTPKLSTESFKTVPIKMDIVITSNQTEVEGSDLQNATSIRHTGDTLASNTTSEMPGNVTTDGTTDEALLFPIHVTSSVSESSTVSVRTASLSKLTDITLSHWSRVPPPKSIRPYYTMTEQEQLRGGSLQNVTLAMPSRSPEEPLGSHASEAETERMRTETMEYAPFSTMMHAIISATPPECTPRYLDPVDRCSQYVCINMGWMLYNLSKNCHKNVEKPDCGFRGMPVQINSDSCCPEWECPCQCSVLSELSIITFDGNNLALYKVASYILVRLPTEIIVAHIEKCPTNQSANSIRKLVPPGSASGLCFKKLNVTTPLSTVLINRLARKVIVNSIIQSLPFSKHGLCIQDTGAMYVINTPTGINIKWAHVTGIIDIQYGFHSNTSSKTAGLCGVCNGDPVDDLKMQNRTIIANMEEIEAFIKSWEIEKSVDVTTRRLVKNCMEDNCTYCMELLQRWVFAPCHKKVSPLDFCEKMWINNTYFWNYECDALSAYVALCNKHNICIKWRTPDYCSLSCPDGKEYQPCVQPCAAKTCLNKWFYEESPCSYLREDCVCKNGTILHRTDSDLCIPEEKCACTDNEGHPRTVGEVWNGSNKGCCLYKCLENGSVVAVEPECNTESPPICTKECEMIINVIEEGSCCPKKVCECNMSLCDPVTPICKNTEKLVVGYNPYSCCPQYRCECDPYECPNGSRPECREDQFIVEAMLEDPCCFSYLCVCESCIEPIPLCNEGEILTVDRSTTHYCCPHYHCVCDENLCHLPLLNCSADMKMVKKEIPGQCCPQWSCDCDCENAEVPICKVGEIQSIDPNVFTMCGCPKYSCEKDNVCVFQEVTVLKPGQTVVQYLDGDLCYTAICSEEIDASTGFHVMDVTIFNCSQKCEAHQVYIHSSTQDSCCGSCINVSCTFDNGNGTLDIYEEGSTWDLNCTKYECVKTPIGAVVLGSSVVCPHFNETECTKNGGTVQTYNDGCCKTCKRDDRICQKVTVRTTVRKNDCISRSPIAVASCDGKCPSATIFNVNIDSHLRFCKCCRENRVQNLTVPLYCSGNGTEIISVPSFLGKRPFSSPHKRKRGNKGPRVIACRASRAEREGVATKAGAPRKTGFSLPKDWQALMEAHTMDEGVWLLVIMQYLFQTSCGLKCDPKKNPFRKVLLEWPEFPKEKHPDVYIVTYHPVDDFVQNNMRSVSTTQVRAQNVTIMIEEEKKYDVMIQSLRNGTILEAKSFKTYGISDDSVKTHATSTSVLFKWGILGHDFSVEISCHNISQRVNHEVFYEWTALRPATLHTFILNFRQLHLDFLNVSQTLEVQIETGYCSDGWTAFKQNCYKISQESETWSVAQQNCRLFSSGAHLVDIRNKEEYIFLISYLQSFQQVIMLWTGLNDIKEEGHFSWTDGSPYLGTSRLSSLLMIPENETDCYAFQRNPAGPDYFFLSFFCYIPLPYICKYELPSVPENFTFVVQDIGTNEAVLFWSSLSGWHNSSFQLDLKYYFENSVQYSDVFALNTTSTKIVQLCPGYLYKFLLSARSPEGSQISLHAVVMVETRPLHVPNVKATRVTASEIALQWDFPTSWCKTSFHHFLVSILDGKTSKWETIPFEKSYTSAVIANIKSYHQYQIHLQSVSEKGTRSCYEAPMLIITGVSPPTHVFILPEDIGEQHVIIYWKLPQEGQESYIQARPVAAMEKNIIFLVKDRESFKIQPLIPGMTYEIGVAMVTNGNMSALNTIHCILSLAPPVNVREGRVTDTLIQILWDQADGNFEHYEVICINSAGTFTVQKLMKEVAEFSSLIPGLQYNFTVKTEKEGYKDSLPVSIQVETAPGSVKYVNFIKDPGSITFTWPPALGIFDGFITTLVCKNYSKEEMLSSATRKFKFDGLPSGVDCFFTIVTTNKLRKSLPATLRLSTYPDPPVDLHIRGIEENTVYLSWEYPGGGYDYFELSYGLSESRAILHTSAIATNRAIVRNLMPGVEYTFQVKTIKGDDFSEAMEKKVTTKPMGICGLTLKVVNTSSATFIWNPSNTNFTHYKASVSNNTFMEEYIVLGTQTHFTVTNLTAGGIYNFTLQRVKDSTESVIASTEIIAEPEKPQKLKVFNVSSHSFSLRWRQPPGYVERFHVHLAPPHGFVSVQDVGSKEYQADISSITPGTTYNVTVSAVTSLAYSSPVSKTVTTNVTNPGPPVFLAGERVGSAGILLSWNTPPHPNGRILSYIVKYKEVCPWMQNTYTQVTTKPDSLEVLLTNLNPGTTYEIQVAAVNSAGIGIFSDPFLFQTAESAPGKVVNLTVEAFNHSAVNLIWFLPRQPNGKITGFKISVKHARSGIVVKDVSVKVEDLLSGRLPECNDNSESFLWSTTTPSTTSSKTTPFIPSTIAPSKMTSVWNEPISFVVTNLRPYTTYLFEVSASTIEAGYIDSAIVRTPESVPEDPPQNFVKSNVTGKSFSVSWEPPTIVTGKFSYRLELYGPSGHIMDNSTKDLKFTFRHLTPFTTYDVFVAAETSAGVGPKSNLTVFTPAGVPGPVFDLHVAEEAATFIRIAWKKPQEPNGIITQYRVQVLLEDTGETLEDTILAGKNKYFVESMDPDLITEYAPSATWNDIGAVTGSYEGSAEMFRTGHRISPVMFTTVSGNDFSNLNGAAELPLHSDEQLSYLVNGLQPFTEYAIAVSAFTIIGEGPPAILLARTSEQVPSSVENINYKNISSSSILLYWDVPMNPNGKITHYTVYAMELDTKRAFHMTTSNNSILVTGLRKYTNYKIRVAASTTMGESALSEENDIFVRTPEDEPDSPPQNVEVLEVTATEISIRWSPPEKPNGIITHYEVMYDNASTLILKNTTETNLLLSDLKPYTLYNISVRAFTRLGHGNQSSPLLAIWTAETVPDFPPQNITYRNISSSEIELSFLPPSVPNGIIQSYSIYLKEAGGTEERVINTTRLSVIITGLKTYTKYVVKVSSSTSKGEGAQSAPLIIMTDEDAPSSPPQLLTVKQLSGVIVKLSWQPPLEPNGIILYYTVYIWNKMSRKSINVTETSLEITDLENNSEYSVYVTASTRFGDGNMKSNMTNFRTSEGAPSDPPRNVWYKNLTSSSIHLFWEPPLKPNGVIQFYSIYLKNDSNTYIQNFTSNDIESDGDNGTLSTVLSNLAKWSHYTIWLTANTAVGNGNQTSTILQLYTDQDIPDGPVEQLAYQNISSTAVNISWMPPLQPNGIVFYNVSLTMQDALADSELWSLVSYDTNMVIDQLEKYTGYILKITPVTEKGPSEIHTTSLCIRTEEDGMFFLGIDLLRHG</sequence>
<dbReference type="InterPro" id="IPR001846">
    <property type="entry name" value="VWF_type-D"/>
</dbReference>
<dbReference type="Pfam" id="PF25960">
    <property type="entry name" value="Fn1-VW_OTOGL"/>
    <property type="match status" value="1"/>
</dbReference>
<feature type="domain" description="Fibronectin type-III" evidence="8">
    <location>
        <begin position="2169"/>
        <end position="2256"/>
    </location>
</feature>
<dbReference type="Gene3D" id="3.10.100.10">
    <property type="entry name" value="Mannose-Binding Protein A, subunit A"/>
    <property type="match status" value="1"/>
</dbReference>
<evidence type="ECO:0000256" key="5">
    <source>
        <dbReference type="PROSITE-ProRule" id="PRU00039"/>
    </source>
</evidence>
<feature type="domain" description="VWFD" evidence="9">
    <location>
        <begin position="516"/>
        <end position="705"/>
    </location>
</feature>
<evidence type="ECO:0000259" key="7">
    <source>
        <dbReference type="PROSITE" id="PS50041"/>
    </source>
</evidence>
<dbReference type="FunFam" id="2.60.40.10:FF:001147">
    <property type="entry name" value="phosphatidylinositol phosphatase PTPRQ isoform X3"/>
    <property type="match status" value="2"/>
</dbReference>
<dbReference type="InterPro" id="IPR014853">
    <property type="entry name" value="VWF/SSPO/ZAN-like_Cys-rich_dom"/>
</dbReference>
<keyword evidence="2" id="KW-0964">Secreted</keyword>
<feature type="domain" description="Fibronectin type-III" evidence="8">
    <location>
        <begin position="2680"/>
        <end position="2771"/>
    </location>
</feature>
<feature type="domain" description="Fibronectin type-III" evidence="8">
    <location>
        <begin position="3131"/>
        <end position="3221"/>
    </location>
</feature>
<evidence type="ECO:0000256" key="2">
    <source>
        <dbReference type="ARBA" id="ARBA00022525"/>
    </source>
</evidence>
<dbReference type="CDD" id="cd00037">
    <property type="entry name" value="CLECT"/>
    <property type="match status" value="1"/>
</dbReference>
<dbReference type="SUPFAM" id="SSF49265">
    <property type="entry name" value="Fibronectin type III"/>
    <property type="match status" value="12"/>
</dbReference>
<dbReference type="InterPro" id="IPR003961">
    <property type="entry name" value="FN3_dom"/>
</dbReference>
<evidence type="ECO:0000313" key="10">
    <source>
        <dbReference type="EMBL" id="KAJ7329863.1"/>
    </source>
</evidence>
<dbReference type="FunFam" id="2.60.40.10:FF:002575">
    <property type="entry name" value="Protein tyrosine phosphatase, receptor type Q"/>
    <property type="match status" value="1"/>
</dbReference>
<comment type="subcellular location">
    <subcellularLocation>
        <location evidence="1">Secreted</location>
    </subcellularLocation>
</comment>
<evidence type="ECO:0000256" key="4">
    <source>
        <dbReference type="ARBA" id="ARBA00061260"/>
    </source>
</evidence>
<dbReference type="Proteomes" id="UP001142489">
    <property type="component" value="Unassembled WGS sequence"/>
</dbReference>
<comment type="caution">
    <text evidence="5">Lacks conserved residue(s) required for the propagation of feature annotation.</text>
</comment>
<evidence type="ECO:0008006" key="12">
    <source>
        <dbReference type="Google" id="ProtNLM"/>
    </source>
</evidence>
<dbReference type="FunFam" id="2.60.40.10:FF:000937">
    <property type="entry name" value="phosphatidylinositol phosphatase PTPRQ isoform X1"/>
    <property type="match status" value="1"/>
</dbReference>
<reference evidence="10" key="1">
    <citation type="journal article" date="2023" name="DNA Res.">
        <title>Chromosome-level genome assembly of Phrynocephalus forsythii using third-generation DNA sequencing and Hi-C analysis.</title>
        <authorList>
            <person name="Qi Y."/>
            <person name="Zhao W."/>
            <person name="Zhao Y."/>
            <person name="Niu C."/>
            <person name="Cao S."/>
            <person name="Zhang Y."/>
        </authorList>
    </citation>
    <scope>NUCLEOTIDE SEQUENCE</scope>
    <source>
        <tissue evidence="10">Muscle</tissue>
    </source>
</reference>
<keyword evidence="11" id="KW-1185">Reference proteome</keyword>
<evidence type="ECO:0000259" key="9">
    <source>
        <dbReference type="PROSITE" id="PS51233"/>
    </source>
</evidence>
<feature type="disulfide bond" evidence="5">
    <location>
        <begin position="1264"/>
        <end position="1313"/>
    </location>
</feature>
<name>A0A9Q0XV29_9SAUR</name>
<dbReference type="OrthoDB" id="10253954at2759"/>
<dbReference type="InterPro" id="IPR013783">
    <property type="entry name" value="Ig-like_fold"/>
</dbReference>
<feature type="domain" description="Fibronectin type-III" evidence="8">
    <location>
        <begin position="3320"/>
        <end position="3420"/>
    </location>
</feature>
<organism evidence="10 11">
    <name type="scientific">Phrynocephalus forsythii</name>
    <dbReference type="NCBI Taxonomy" id="171643"/>
    <lineage>
        <taxon>Eukaryota</taxon>
        <taxon>Metazoa</taxon>
        <taxon>Chordata</taxon>
        <taxon>Craniata</taxon>
        <taxon>Vertebrata</taxon>
        <taxon>Euteleostomi</taxon>
        <taxon>Lepidosauria</taxon>
        <taxon>Squamata</taxon>
        <taxon>Bifurcata</taxon>
        <taxon>Unidentata</taxon>
        <taxon>Episquamata</taxon>
        <taxon>Toxicofera</taxon>
        <taxon>Iguania</taxon>
        <taxon>Acrodonta</taxon>
        <taxon>Agamidae</taxon>
        <taxon>Agaminae</taxon>
        <taxon>Phrynocephalus</taxon>
    </lineage>
</organism>
<evidence type="ECO:0000256" key="1">
    <source>
        <dbReference type="ARBA" id="ARBA00004613"/>
    </source>
</evidence>
<feature type="domain" description="Fibronectin type-III" evidence="8">
    <location>
        <begin position="2534"/>
        <end position="2628"/>
    </location>
</feature>
<dbReference type="InterPro" id="IPR036084">
    <property type="entry name" value="Ser_inhib-like_sf"/>
</dbReference>
<dbReference type="SMART" id="SM00060">
    <property type="entry name" value="FN3"/>
    <property type="match status" value="18"/>
</dbReference>
<dbReference type="InterPro" id="IPR016187">
    <property type="entry name" value="CTDL_fold"/>
</dbReference>